<dbReference type="InterPro" id="IPR008927">
    <property type="entry name" value="6-PGluconate_DH-like_C_sf"/>
</dbReference>
<dbReference type="PROSITE" id="PS51176">
    <property type="entry name" value="PDH_ADH"/>
    <property type="match status" value="1"/>
</dbReference>
<dbReference type="AlphaFoldDB" id="A0A1H2PV24"/>
<name>A0A1H2PV24_9BURK</name>
<dbReference type="Pfam" id="PF20463">
    <property type="entry name" value="PDH_C"/>
    <property type="match status" value="1"/>
</dbReference>
<dbReference type="SUPFAM" id="SSF48179">
    <property type="entry name" value="6-phosphogluconate dehydrogenase C-terminal domain-like"/>
    <property type="match status" value="1"/>
</dbReference>
<dbReference type="PANTHER" id="PTHR21363">
    <property type="entry name" value="PREPHENATE DEHYDROGENASE"/>
    <property type="match status" value="1"/>
</dbReference>
<protein>
    <submittedName>
        <fullName evidence="4">Prephenate dehydrogenase</fullName>
    </submittedName>
</protein>
<dbReference type="STRING" id="1770053.SAMN05216551_11518"/>
<dbReference type="FunFam" id="3.40.50.720:FF:000208">
    <property type="entry name" value="Prephenate dehydrogenase"/>
    <property type="match status" value="1"/>
</dbReference>
<dbReference type="Gene3D" id="3.40.50.720">
    <property type="entry name" value="NAD(P)-binding Rossmann-like Domain"/>
    <property type="match status" value="1"/>
</dbReference>
<dbReference type="RefSeq" id="WP_235838058.1">
    <property type="nucleotide sequence ID" value="NZ_FNLO01000015.1"/>
</dbReference>
<dbReference type="InterPro" id="IPR046826">
    <property type="entry name" value="PDH_N"/>
</dbReference>
<gene>
    <name evidence="4" type="ORF">SAMN05216551_11518</name>
</gene>
<evidence type="ECO:0000256" key="2">
    <source>
        <dbReference type="SAM" id="MobiDB-lite"/>
    </source>
</evidence>
<feature type="region of interest" description="Disordered" evidence="2">
    <location>
        <begin position="292"/>
        <end position="351"/>
    </location>
</feature>
<dbReference type="GO" id="GO:0070403">
    <property type="term" value="F:NAD+ binding"/>
    <property type="evidence" value="ECO:0007669"/>
    <property type="project" value="InterPro"/>
</dbReference>
<feature type="domain" description="Prephenate/arogenate dehydrogenase" evidence="3">
    <location>
        <begin position="7"/>
        <end position="297"/>
    </location>
</feature>
<dbReference type="EMBL" id="FNLO01000015">
    <property type="protein sequence ID" value="SDV51096.1"/>
    <property type="molecule type" value="Genomic_DNA"/>
</dbReference>
<evidence type="ECO:0000256" key="1">
    <source>
        <dbReference type="ARBA" id="ARBA00023002"/>
    </source>
</evidence>
<evidence type="ECO:0000259" key="3">
    <source>
        <dbReference type="PROSITE" id="PS51176"/>
    </source>
</evidence>
<dbReference type="InterPro" id="IPR050812">
    <property type="entry name" value="Preph/Arog_dehydrog"/>
</dbReference>
<evidence type="ECO:0000313" key="4">
    <source>
        <dbReference type="EMBL" id="SDV51096.1"/>
    </source>
</evidence>
<keyword evidence="1" id="KW-0560">Oxidoreductase</keyword>
<keyword evidence="5" id="KW-1185">Reference proteome</keyword>
<dbReference type="InterPro" id="IPR036291">
    <property type="entry name" value="NAD(P)-bd_dom_sf"/>
</dbReference>
<dbReference type="Proteomes" id="UP000243719">
    <property type="component" value="Unassembled WGS sequence"/>
</dbReference>
<dbReference type="GO" id="GO:0004665">
    <property type="term" value="F:prephenate dehydrogenase (NADP+) activity"/>
    <property type="evidence" value="ECO:0007669"/>
    <property type="project" value="InterPro"/>
</dbReference>
<dbReference type="InterPro" id="IPR046825">
    <property type="entry name" value="PDH_C"/>
</dbReference>
<proteinExistence type="predicted"/>
<reference evidence="5" key="1">
    <citation type="submission" date="2016-09" db="EMBL/GenBank/DDBJ databases">
        <authorList>
            <person name="Varghese N."/>
            <person name="Submissions S."/>
        </authorList>
    </citation>
    <scope>NUCLEOTIDE SEQUENCE [LARGE SCALE GENOMIC DNA]</scope>
    <source>
        <strain evidence="5">JS23</strain>
    </source>
</reference>
<dbReference type="PANTHER" id="PTHR21363:SF0">
    <property type="entry name" value="PREPHENATE DEHYDROGENASE [NADP(+)]"/>
    <property type="match status" value="1"/>
</dbReference>
<dbReference type="GO" id="GO:0006571">
    <property type="term" value="P:tyrosine biosynthetic process"/>
    <property type="evidence" value="ECO:0007669"/>
    <property type="project" value="InterPro"/>
</dbReference>
<evidence type="ECO:0000313" key="5">
    <source>
        <dbReference type="Proteomes" id="UP000243719"/>
    </source>
</evidence>
<organism evidence="4 5">
    <name type="scientific">Chitinasiproducens palmae</name>
    <dbReference type="NCBI Taxonomy" id="1770053"/>
    <lineage>
        <taxon>Bacteria</taxon>
        <taxon>Pseudomonadati</taxon>
        <taxon>Pseudomonadota</taxon>
        <taxon>Betaproteobacteria</taxon>
        <taxon>Burkholderiales</taxon>
        <taxon>Burkholderiaceae</taxon>
        <taxon>Chitinasiproducens</taxon>
    </lineage>
</organism>
<dbReference type="Pfam" id="PF02153">
    <property type="entry name" value="PDH_N"/>
    <property type="match status" value="1"/>
</dbReference>
<sequence>MSDLPFQRIVLFGTGLIGGSLALALRRAVPALTVTGVDPAAGDEALARGVVDALIADGDEEALDAALAAADVVVLAAPVAQSATLLARAASTLRPDAVITDVGSVKHDIVAAACDLAGPRWRRFVPAHPIAGSEANGPAAARADLFAGKTTILCADAADADAAQQVAAIWRAVGARTLAMSAVQHDAVFSAVSHLPHVLAFAYLEQVLHRDDAAATLALAGSGFRDFTRIAASDPAVWRDICLANRQPLLRDIDGLLARLTSLRKAIASDDGAGLHRRFAAAANARRQWPAQAAAVPTVTSHGAPPEALSDALPAAPHETLPDTPHETLPGTPHETPPEAPSNAPSDTSKP</sequence>
<dbReference type="InterPro" id="IPR003099">
    <property type="entry name" value="Prephen_DH"/>
</dbReference>
<accession>A0A1H2PV24</accession>
<dbReference type="GO" id="GO:0008977">
    <property type="term" value="F:prephenate dehydrogenase (NAD+) activity"/>
    <property type="evidence" value="ECO:0007669"/>
    <property type="project" value="InterPro"/>
</dbReference>
<dbReference type="SUPFAM" id="SSF51735">
    <property type="entry name" value="NAD(P)-binding Rossmann-fold domains"/>
    <property type="match status" value="1"/>
</dbReference>
<dbReference type="Gene3D" id="1.10.3660.10">
    <property type="entry name" value="6-phosphogluconate dehydrogenase C-terminal like domain"/>
    <property type="match status" value="1"/>
</dbReference>